<name>A0A8D8VY55_9HEMI</name>
<protein>
    <submittedName>
        <fullName evidence="1">Uncharacterized protein</fullName>
    </submittedName>
</protein>
<organism evidence="1">
    <name type="scientific">Cacopsylla melanoneura</name>
    <dbReference type="NCBI Taxonomy" id="428564"/>
    <lineage>
        <taxon>Eukaryota</taxon>
        <taxon>Metazoa</taxon>
        <taxon>Ecdysozoa</taxon>
        <taxon>Arthropoda</taxon>
        <taxon>Hexapoda</taxon>
        <taxon>Insecta</taxon>
        <taxon>Pterygota</taxon>
        <taxon>Neoptera</taxon>
        <taxon>Paraneoptera</taxon>
        <taxon>Hemiptera</taxon>
        <taxon>Sternorrhyncha</taxon>
        <taxon>Psylloidea</taxon>
        <taxon>Psyllidae</taxon>
        <taxon>Psyllinae</taxon>
        <taxon>Cacopsylla</taxon>
    </lineage>
</organism>
<proteinExistence type="predicted"/>
<dbReference type="AlphaFoldDB" id="A0A8D8VY55"/>
<sequence>MLENFSKLWSHAARRISSVCNGSLVEIFLKNSNFLLKKSQEKSLNNSNFLHEKPLNNSNFLQNPSTYAYTCAIFLYLMRYVSELRTFENKILRKIYGPVCERGIWRIRKNKEIRDLFNEPDIIANIRCRRMRWTGHVLRRGGESLIKSVWEGEIAGTRRRGRPKLRWKDQIKKNMEQINISEEEEEAQDRTVWRGKIGEAKSLLGFKWPWQ</sequence>
<dbReference type="PANTHER" id="PTHR46238:SF8">
    <property type="entry name" value="ENDONUCLEASE_EXONUCLEASE_PHOSPHATASE DOMAIN-CONTAINING PROTEIN"/>
    <property type="match status" value="1"/>
</dbReference>
<accession>A0A8D8VY55</accession>
<dbReference type="EMBL" id="HBUF01110445">
    <property type="protein sequence ID" value="CAG6640052.1"/>
    <property type="molecule type" value="Transcribed_RNA"/>
</dbReference>
<reference evidence="1" key="1">
    <citation type="submission" date="2021-05" db="EMBL/GenBank/DDBJ databases">
        <authorList>
            <person name="Alioto T."/>
            <person name="Alioto T."/>
            <person name="Gomez Garrido J."/>
        </authorList>
    </citation>
    <scope>NUCLEOTIDE SEQUENCE</scope>
</reference>
<dbReference type="PANTHER" id="PTHR46238">
    <property type="entry name" value="REVERSE TRANSCRIPTASE DOMAIN-CONTAINING PROTEIN"/>
    <property type="match status" value="1"/>
</dbReference>
<evidence type="ECO:0000313" key="1">
    <source>
        <dbReference type="EMBL" id="CAG6640052.1"/>
    </source>
</evidence>